<dbReference type="Proteomes" id="UP000565468">
    <property type="component" value="Unassembled WGS sequence"/>
</dbReference>
<dbReference type="RefSeq" id="WP_169503782.1">
    <property type="nucleotide sequence ID" value="NZ_JABBPN010000003.1"/>
</dbReference>
<sequence length="174" mass="20826">MLEKQHNKCLKNLINRYHNENKEMIIQHIEGNFETTTFIFNDPVNDHDLGNFQQKIKRKLPDDYLDFLQTTNGCWLFNHVEDGSENQLFNLKELEEHRDIFESAYETPDLLGVSYILHDYIVINLQDVKDGKDNYMYVLDSSAPLEYMKSLNCSFESWLDRFIVCQGQKYWEWV</sequence>
<feature type="domain" description="Knr4/Smi1-like" evidence="1">
    <location>
        <begin position="43"/>
        <end position="161"/>
    </location>
</feature>
<keyword evidence="3" id="KW-1185">Reference proteome</keyword>
<evidence type="ECO:0000313" key="3">
    <source>
        <dbReference type="Proteomes" id="UP000565468"/>
    </source>
</evidence>
<protein>
    <submittedName>
        <fullName evidence="2">SMI1/KNR4 family protein</fullName>
    </submittedName>
</protein>
<dbReference type="Gene3D" id="3.40.1580.10">
    <property type="entry name" value="SMI1/KNR4-like"/>
    <property type="match status" value="1"/>
</dbReference>
<dbReference type="InterPro" id="IPR018958">
    <property type="entry name" value="Knr4/Smi1-like_dom"/>
</dbReference>
<dbReference type="AlphaFoldDB" id="A0A848M359"/>
<dbReference type="InterPro" id="IPR037883">
    <property type="entry name" value="Knr4/Smi1-like_sf"/>
</dbReference>
<dbReference type="SMART" id="SM00860">
    <property type="entry name" value="SMI1_KNR4"/>
    <property type="match status" value="1"/>
</dbReference>
<evidence type="ECO:0000313" key="2">
    <source>
        <dbReference type="EMBL" id="NMO95006.1"/>
    </source>
</evidence>
<reference evidence="2 3" key="1">
    <citation type="submission" date="2020-04" db="EMBL/GenBank/DDBJ databases">
        <title>Paenibacillus algicola sp. nov., a novel marine bacterium producing alginate lyase.</title>
        <authorList>
            <person name="Huang H."/>
        </authorList>
    </citation>
    <scope>NUCLEOTIDE SEQUENCE [LARGE SCALE GENOMIC DNA]</scope>
    <source>
        <strain evidence="2 3">L7-75</strain>
    </source>
</reference>
<evidence type="ECO:0000259" key="1">
    <source>
        <dbReference type="SMART" id="SM00860"/>
    </source>
</evidence>
<organism evidence="2 3">
    <name type="scientific">Paenibacillus lemnae</name>
    <dbReference type="NCBI Taxonomy" id="1330551"/>
    <lineage>
        <taxon>Bacteria</taxon>
        <taxon>Bacillati</taxon>
        <taxon>Bacillota</taxon>
        <taxon>Bacilli</taxon>
        <taxon>Bacillales</taxon>
        <taxon>Paenibacillaceae</taxon>
        <taxon>Paenibacillus</taxon>
    </lineage>
</organism>
<gene>
    <name evidence="2" type="ORF">HII30_04280</name>
</gene>
<comment type="caution">
    <text evidence="2">The sequence shown here is derived from an EMBL/GenBank/DDBJ whole genome shotgun (WGS) entry which is preliminary data.</text>
</comment>
<proteinExistence type="predicted"/>
<dbReference type="SUPFAM" id="SSF160631">
    <property type="entry name" value="SMI1/KNR4-like"/>
    <property type="match status" value="1"/>
</dbReference>
<accession>A0A848M359</accession>
<dbReference type="EMBL" id="JABBPN010000003">
    <property type="protein sequence ID" value="NMO95006.1"/>
    <property type="molecule type" value="Genomic_DNA"/>
</dbReference>
<name>A0A848M359_PAELE</name>
<dbReference type="Pfam" id="PF09346">
    <property type="entry name" value="SMI1_KNR4"/>
    <property type="match status" value="1"/>
</dbReference>